<dbReference type="Gene3D" id="2.60.120.200">
    <property type="match status" value="1"/>
</dbReference>
<evidence type="ECO:0000256" key="1">
    <source>
        <dbReference type="SAM" id="SignalP"/>
    </source>
</evidence>
<name>A0A5C3MJD4_9AGAM</name>
<dbReference type="PANTHER" id="PTHR40124">
    <property type="match status" value="1"/>
</dbReference>
<dbReference type="OrthoDB" id="3337916at2759"/>
<dbReference type="Pfam" id="PF21294">
    <property type="entry name" value="Polysacc_lyase_14"/>
    <property type="match status" value="1"/>
</dbReference>
<sequence length="312" mass="32938">MASLATRYLLLSLLLALAASLGASAFPLSPRASTCSLSQLFPSGTGSRRWTTCPSSAYAKPLSDDTLTISHNINALSHDYVAMPDGGSDTAMRAHYPKGSYIPSKDPQGGFSFYASGTSWVDLTTAKEATFGYRVWFPSGFDFVKGGKLPGLYGGDSADGAISCSGGSRNDACFSSRFMWRTDGAGELYTYLPPSYSANDNVCNIAPYSTCNPTYGASVGRGAFSFATGAWTTISERVRLNDAGQENGEIEVTVNGQSVISAGGLVLRDSGSGRIRGLMMQTFFGGSTTDYASPKAQDVYFADFSVAITETL</sequence>
<keyword evidence="1" id="KW-0732">Signal</keyword>
<organism evidence="3 4">
    <name type="scientific">Heliocybe sulcata</name>
    <dbReference type="NCBI Taxonomy" id="5364"/>
    <lineage>
        <taxon>Eukaryota</taxon>
        <taxon>Fungi</taxon>
        <taxon>Dikarya</taxon>
        <taxon>Basidiomycota</taxon>
        <taxon>Agaricomycotina</taxon>
        <taxon>Agaricomycetes</taxon>
        <taxon>Gloeophyllales</taxon>
        <taxon>Gloeophyllaceae</taxon>
        <taxon>Heliocybe</taxon>
    </lineage>
</organism>
<evidence type="ECO:0000259" key="2">
    <source>
        <dbReference type="Pfam" id="PF21294"/>
    </source>
</evidence>
<protein>
    <recommendedName>
        <fullName evidence="2">Polysaccharide lyase 14 domain-containing protein</fullName>
    </recommendedName>
</protein>
<evidence type="ECO:0000313" key="3">
    <source>
        <dbReference type="EMBL" id="TFK45522.1"/>
    </source>
</evidence>
<reference evidence="3 4" key="1">
    <citation type="journal article" date="2019" name="Nat. Ecol. Evol.">
        <title>Megaphylogeny resolves global patterns of mushroom evolution.</title>
        <authorList>
            <person name="Varga T."/>
            <person name="Krizsan K."/>
            <person name="Foldi C."/>
            <person name="Dima B."/>
            <person name="Sanchez-Garcia M."/>
            <person name="Sanchez-Ramirez S."/>
            <person name="Szollosi G.J."/>
            <person name="Szarkandi J.G."/>
            <person name="Papp V."/>
            <person name="Albert L."/>
            <person name="Andreopoulos W."/>
            <person name="Angelini C."/>
            <person name="Antonin V."/>
            <person name="Barry K.W."/>
            <person name="Bougher N.L."/>
            <person name="Buchanan P."/>
            <person name="Buyck B."/>
            <person name="Bense V."/>
            <person name="Catcheside P."/>
            <person name="Chovatia M."/>
            <person name="Cooper J."/>
            <person name="Damon W."/>
            <person name="Desjardin D."/>
            <person name="Finy P."/>
            <person name="Geml J."/>
            <person name="Haridas S."/>
            <person name="Hughes K."/>
            <person name="Justo A."/>
            <person name="Karasinski D."/>
            <person name="Kautmanova I."/>
            <person name="Kiss B."/>
            <person name="Kocsube S."/>
            <person name="Kotiranta H."/>
            <person name="LaButti K.M."/>
            <person name="Lechner B.E."/>
            <person name="Liimatainen K."/>
            <person name="Lipzen A."/>
            <person name="Lukacs Z."/>
            <person name="Mihaltcheva S."/>
            <person name="Morgado L.N."/>
            <person name="Niskanen T."/>
            <person name="Noordeloos M.E."/>
            <person name="Ohm R.A."/>
            <person name="Ortiz-Santana B."/>
            <person name="Ovrebo C."/>
            <person name="Racz N."/>
            <person name="Riley R."/>
            <person name="Savchenko A."/>
            <person name="Shiryaev A."/>
            <person name="Soop K."/>
            <person name="Spirin V."/>
            <person name="Szebenyi C."/>
            <person name="Tomsovsky M."/>
            <person name="Tulloss R.E."/>
            <person name="Uehling J."/>
            <person name="Grigoriev I.V."/>
            <person name="Vagvolgyi C."/>
            <person name="Papp T."/>
            <person name="Martin F.M."/>
            <person name="Miettinen O."/>
            <person name="Hibbett D.S."/>
            <person name="Nagy L.G."/>
        </authorList>
    </citation>
    <scope>NUCLEOTIDE SEQUENCE [LARGE SCALE GENOMIC DNA]</scope>
    <source>
        <strain evidence="3 4">OMC1185</strain>
    </source>
</reference>
<dbReference type="AlphaFoldDB" id="A0A5C3MJD4"/>
<gene>
    <name evidence="3" type="ORF">OE88DRAFT_1669108</name>
</gene>
<keyword evidence="4" id="KW-1185">Reference proteome</keyword>
<evidence type="ECO:0000313" key="4">
    <source>
        <dbReference type="Proteomes" id="UP000305948"/>
    </source>
</evidence>
<dbReference type="EMBL" id="ML213541">
    <property type="protein sequence ID" value="TFK45522.1"/>
    <property type="molecule type" value="Genomic_DNA"/>
</dbReference>
<feature type="chain" id="PRO_5022999170" description="Polysaccharide lyase 14 domain-containing protein" evidence="1">
    <location>
        <begin position="26"/>
        <end position="312"/>
    </location>
</feature>
<feature type="domain" description="Polysaccharide lyase 14" evidence="2">
    <location>
        <begin position="88"/>
        <end position="304"/>
    </location>
</feature>
<accession>A0A5C3MJD4</accession>
<dbReference type="STRING" id="5364.A0A5C3MJD4"/>
<dbReference type="PANTHER" id="PTHR40124:SF1">
    <property type="entry name" value="DISAGGREGATASE RELATED REPEAT PROTEIN"/>
    <property type="match status" value="1"/>
</dbReference>
<feature type="signal peptide" evidence="1">
    <location>
        <begin position="1"/>
        <end position="25"/>
    </location>
</feature>
<dbReference type="Proteomes" id="UP000305948">
    <property type="component" value="Unassembled WGS sequence"/>
</dbReference>
<dbReference type="InterPro" id="IPR048958">
    <property type="entry name" value="Polysacc_lyase_14"/>
</dbReference>
<proteinExistence type="predicted"/>